<feature type="domain" description="Schizont-infected cell agglutination extracellular alpha" evidence="2">
    <location>
        <begin position="33"/>
        <end position="188"/>
    </location>
</feature>
<reference evidence="3 4" key="1">
    <citation type="submission" date="2014-03" db="EMBL/GenBank/DDBJ databases">
        <title>The Genome Sequence of Plasmodium fragile nilgiri.</title>
        <authorList>
            <consortium name="The Broad Institute Genomics Platform"/>
            <consortium name="The Broad Institute Genome Sequencing Center for Infectious Disease"/>
            <person name="Neafsey D."/>
            <person name="Duraisingh M."/>
            <person name="Young S.K."/>
            <person name="Zeng Q."/>
            <person name="Gargeya S."/>
            <person name="Abouelleil A."/>
            <person name="Alvarado L."/>
            <person name="Chapman S.B."/>
            <person name="Gainer-Dewar J."/>
            <person name="Goldberg J."/>
            <person name="Griggs A."/>
            <person name="Gujja S."/>
            <person name="Hansen M."/>
            <person name="Howarth C."/>
            <person name="Imamovic A."/>
            <person name="Larimer J."/>
            <person name="Pearson M."/>
            <person name="Poon T.W."/>
            <person name="Priest M."/>
            <person name="Roberts A."/>
            <person name="Saif S."/>
            <person name="Shea T."/>
            <person name="Sykes S."/>
            <person name="Wortman J."/>
            <person name="Nusbaum C."/>
            <person name="Birren B."/>
        </authorList>
    </citation>
    <scope>NUCLEOTIDE SEQUENCE [LARGE SCALE GENOMIC DNA]</scope>
    <source>
        <strain evidence="4">nilgiri</strain>
    </source>
</reference>
<organism evidence="3 4">
    <name type="scientific">Plasmodium fragile</name>
    <dbReference type="NCBI Taxonomy" id="5857"/>
    <lineage>
        <taxon>Eukaryota</taxon>
        <taxon>Sar</taxon>
        <taxon>Alveolata</taxon>
        <taxon>Apicomplexa</taxon>
        <taxon>Aconoidasida</taxon>
        <taxon>Haemosporida</taxon>
        <taxon>Plasmodiidae</taxon>
        <taxon>Plasmodium</taxon>
        <taxon>Plasmodium (Plasmodium)</taxon>
    </lineage>
</organism>
<dbReference type="Pfam" id="PF12887">
    <property type="entry name" value="SICA_alpha"/>
    <property type="match status" value="1"/>
</dbReference>
<feature type="compositionally biased region" description="Basic and acidic residues" evidence="1">
    <location>
        <begin position="289"/>
        <end position="304"/>
    </location>
</feature>
<proteinExistence type="predicted"/>
<evidence type="ECO:0000256" key="1">
    <source>
        <dbReference type="SAM" id="MobiDB-lite"/>
    </source>
</evidence>
<dbReference type="RefSeq" id="XP_012338605.1">
    <property type="nucleotide sequence ID" value="XM_012483182.1"/>
</dbReference>
<dbReference type="VEuPathDB" id="PlasmoDB:AK88_05580"/>
<sequence length="350" mass="38835">MYVLECRTYGLGFTMYVLGFSIYDLGSRMYGLEVDDFRKKLMKDVDRIFRDVTQSINQHSGSNAGICGSIYTGQGQHMCKSRCMEIANLMLYIRGYDYKGQTEGWQKRNVNKHSPQLFREYLKCTLATAVLLQVYGQTSDHKDIITKVQQEMRKTNNTGNMQYEPGVCESRDYGDVIFGLRGIGPSINTKLQHWKSGLAGGQAGRARVTTHTCAWADHDGEDSEQKCNVQDGAPPQTSELMTKIKAWTDTPTFGRVKKVLDNMQKEEASKGKCELHKKIKAQVQAVKNTAEKRDEATLRKEAPKKTVTTPAVQDSGAKFNVAAPAPRPPTGSNGPAKPAPATPPGKDGKQ</sequence>
<protein>
    <recommendedName>
        <fullName evidence="2">Schizont-infected cell agglutination extracellular alpha domain-containing protein</fullName>
    </recommendedName>
</protein>
<evidence type="ECO:0000313" key="4">
    <source>
        <dbReference type="Proteomes" id="UP000054561"/>
    </source>
</evidence>
<keyword evidence="4" id="KW-1185">Reference proteome</keyword>
<dbReference type="AlphaFoldDB" id="A0A0D9QCQ4"/>
<evidence type="ECO:0000259" key="2">
    <source>
        <dbReference type="Pfam" id="PF12887"/>
    </source>
</evidence>
<gene>
    <name evidence="3" type="ORF">AK88_05580</name>
</gene>
<feature type="region of interest" description="Disordered" evidence="1">
    <location>
        <begin position="289"/>
        <end position="350"/>
    </location>
</feature>
<dbReference type="Proteomes" id="UP000054561">
    <property type="component" value="Unassembled WGS sequence"/>
</dbReference>
<dbReference type="GeneID" id="24270894"/>
<dbReference type="EMBL" id="KQ001794">
    <property type="protein sequence ID" value="KJP84788.1"/>
    <property type="molecule type" value="Genomic_DNA"/>
</dbReference>
<name>A0A0D9QCQ4_PLAFR</name>
<accession>A0A0D9QCQ4</accession>
<dbReference type="InterPro" id="IPR024290">
    <property type="entry name" value="SICA_extracell_a"/>
</dbReference>
<evidence type="ECO:0000313" key="3">
    <source>
        <dbReference type="EMBL" id="KJP84788.1"/>
    </source>
</evidence>